<evidence type="ECO:0000313" key="2">
    <source>
        <dbReference type="EMBL" id="MBE1499939.1"/>
    </source>
</evidence>
<keyword evidence="3" id="KW-1185">Reference proteome</keyword>
<name>A0ABR9I9U2_9PSEU</name>
<feature type="region of interest" description="Disordered" evidence="1">
    <location>
        <begin position="1"/>
        <end position="23"/>
    </location>
</feature>
<comment type="caution">
    <text evidence="2">The sequence shown here is derived from an EMBL/GenBank/DDBJ whole genome shotgun (WGS) entry which is preliminary data.</text>
</comment>
<reference evidence="2 3" key="1">
    <citation type="submission" date="2020-10" db="EMBL/GenBank/DDBJ databases">
        <title>Sequencing the genomes of 1000 actinobacteria strains.</title>
        <authorList>
            <person name="Klenk H.-P."/>
        </authorList>
    </citation>
    <scope>NUCLEOTIDE SEQUENCE [LARGE SCALE GENOMIC DNA]</scope>
    <source>
        <strain evidence="2 3">DSM 44653</strain>
    </source>
</reference>
<dbReference type="RefSeq" id="WP_086857576.1">
    <property type="nucleotide sequence ID" value="NZ_JADBEG010000001.1"/>
</dbReference>
<gene>
    <name evidence="2" type="ORF">H4696_007039</name>
</gene>
<sequence>MRVVRVTAQDMAPRAPRARTVTSRSVVGADQLTSSVPMSKVDVAGPMFSFPGVRNTCMVASAVG</sequence>
<dbReference type="Proteomes" id="UP000631670">
    <property type="component" value="Unassembled WGS sequence"/>
</dbReference>
<evidence type="ECO:0000256" key="1">
    <source>
        <dbReference type="SAM" id="MobiDB-lite"/>
    </source>
</evidence>
<organism evidence="2 3">
    <name type="scientific">Amycolatopsis lexingtonensis</name>
    <dbReference type="NCBI Taxonomy" id="218822"/>
    <lineage>
        <taxon>Bacteria</taxon>
        <taxon>Bacillati</taxon>
        <taxon>Actinomycetota</taxon>
        <taxon>Actinomycetes</taxon>
        <taxon>Pseudonocardiales</taxon>
        <taxon>Pseudonocardiaceae</taxon>
        <taxon>Amycolatopsis</taxon>
    </lineage>
</organism>
<dbReference type="EMBL" id="JADBEG010000001">
    <property type="protein sequence ID" value="MBE1499939.1"/>
    <property type="molecule type" value="Genomic_DNA"/>
</dbReference>
<evidence type="ECO:0000313" key="3">
    <source>
        <dbReference type="Proteomes" id="UP000631670"/>
    </source>
</evidence>
<proteinExistence type="predicted"/>
<accession>A0ABR9I9U2</accession>
<protein>
    <submittedName>
        <fullName evidence="2">Uncharacterized protein</fullName>
    </submittedName>
</protein>